<evidence type="ECO:0000313" key="2">
    <source>
        <dbReference type="Proteomes" id="UP001348805"/>
    </source>
</evidence>
<reference evidence="1 2" key="1">
    <citation type="submission" date="2023-11" db="EMBL/GenBank/DDBJ databases">
        <authorList>
            <person name="Cook R."/>
            <person name="Crisci M."/>
            <person name="Pye H."/>
            <person name="Adriaenssens E."/>
            <person name="Santini J."/>
        </authorList>
    </citation>
    <scope>NUCLEOTIDE SEQUENCE [LARGE SCALE GENOMIC DNA]</scope>
    <source>
        <strain evidence="1">Lak_Megaphage_RVC_AP3_GC26</strain>
    </source>
</reference>
<proteinExistence type="predicted"/>
<evidence type="ECO:0000313" key="1">
    <source>
        <dbReference type="EMBL" id="WQJ51225.1"/>
    </source>
</evidence>
<sequence>MIKFREKNNNVNKLIDLIYKILNDSYNNYISEKEKEELKQKLQNNFKNKSNYINIEPYLDLNKMLSEYIKIDPY</sequence>
<dbReference type="Proteomes" id="UP001348805">
    <property type="component" value="Segment"/>
</dbReference>
<dbReference type="EMBL" id="OR769219">
    <property type="protein sequence ID" value="WQJ51225.1"/>
    <property type="molecule type" value="Genomic_DNA"/>
</dbReference>
<organism evidence="1 2">
    <name type="scientific">phage Lak_Megaphage_RVC_AP3_GC26</name>
    <dbReference type="NCBI Taxonomy" id="3109225"/>
    <lineage>
        <taxon>Viruses</taxon>
        <taxon>Duplodnaviria</taxon>
        <taxon>Heunggongvirae</taxon>
        <taxon>Uroviricota</taxon>
        <taxon>Caudoviricetes</taxon>
        <taxon>Caudoviricetes code 15 clade</taxon>
    </lineage>
</organism>
<protein>
    <submittedName>
        <fullName evidence="1">Uncharacterized protein</fullName>
    </submittedName>
</protein>
<name>A0ABZ0Z2H5_9CAUD</name>
<keyword evidence="2" id="KW-1185">Reference proteome</keyword>
<accession>A0ABZ0Z2H5</accession>